<evidence type="ECO:0000313" key="2">
    <source>
        <dbReference type="EMBL" id="SVA48656.1"/>
    </source>
</evidence>
<sequence>MKYNYKLYYLYITIIISISQILYAGTYKWVRIGNVEMKVVDNTDQDQLSGSRAVYYYYDNYQSFHLYNAGWHLGTTDWVDETGTNWPVKVVGTATAGANENITMPIADDEGITLRQYRRYDPPTIQVDGDILNDPFPLSGDEVNPDKIPGTADLMMKSTVNTIMGVTLKQKVLAWSSADYDDFIIYDWTFINNGNTDDDDEIELPGQNLEDVYFMRM</sequence>
<feature type="non-terminal residue" evidence="2">
    <location>
        <position position="217"/>
    </location>
</feature>
<organism evidence="2">
    <name type="scientific">marine metagenome</name>
    <dbReference type="NCBI Taxonomy" id="408172"/>
    <lineage>
        <taxon>unclassified sequences</taxon>
        <taxon>metagenomes</taxon>
        <taxon>ecological metagenomes</taxon>
    </lineage>
</organism>
<keyword evidence="1" id="KW-0472">Membrane</keyword>
<gene>
    <name evidence="2" type="ORF">METZ01_LOCUS101510</name>
</gene>
<keyword evidence="1" id="KW-0812">Transmembrane</keyword>
<dbReference type="AlphaFoldDB" id="A0A381W7W7"/>
<protein>
    <submittedName>
        <fullName evidence="2">Uncharacterized protein</fullName>
    </submittedName>
</protein>
<evidence type="ECO:0000256" key="1">
    <source>
        <dbReference type="SAM" id="Phobius"/>
    </source>
</evidence>
<accession>A0A381W7W7</accession>
<keyword evidence="1" id="KW-1133">Transmembrane helix</keyword>
<dbReference type="EMBL" id="UINC01010984">
    <property type="protein sequence ID" value="SVA48656.1"/>
    <property type="molecule type" value="Genomic_DNA"/>
</dbReference>
<name>A0A381W7W7_9ZZZZ</name>
<reference evidence="2" key="1">
    <citation type="submission" date="2018-05" db="EMBL/GenBank/DDBJ databases">
        <authorList>
            <person name="Lanie J.A."/>
            <person name="Ng W.-L."/>
            <person name="Kazmierczak K.M."/>
            <person name="Andrzejewski T.M."/>
            <person name="Davidsen T.M."/>
            <person name="Wayne K.J."/>
            <person name="Tettelin H."/>
            <person name="Glass J.I."/>
            <person name="Rusch D."/>
            <person name="Podicherti R."/>
            <person name="Tsui H.-C.T."/>
            <person name="Winkler M.E."/>
        </authorList>
    </citation>
    <scope>NUCLEOTIDE SEQUENCE</scope>
</reference>
<proteinExistence type="predicted"/>
<feature type="transmembrane region" description="Helical" evidence="1">
    <location>
        <begin position="7"/>
        <end position="30"/>
    </location>
</feature>